<comment type="caution">
    <text evidence="3">The sequence shown here is derived from an EMBL/GenBank/DDBJ whole genome shotgun (WGS) entry which is preliminary data.</text>
</comment>
<dbReference type="GO" id="GO:0003700">
    <property type="term" value="F:DNA-binding transcription factor activity"/>
    <property type="evidence" value="ECO:0007669"/>
    <property type="project" value="InterPro"/>
</dbReference>
<dbReference type="InterPro" id="IPR039422">
    <property type="entry name" value="MarR/SlyA-like"/>
</dbReference>
<dbReference type="Proteomes" id="UP000309215">
    <property type="component" value="Unassembled WGS sequence"/>
</dbReference>
<dbReference type="PANTHER" id="PTHR33164">
    <property type="entry name" value="TRANSCRIPTIONAL REGULATOR, MARR FAMILY"/>
    <property type="match status" value="1"/>
</dbReference>
<evidence type="ECO:0000256" key="1">
    <source>
        <dbReference type="SAM" id="MobiDB-lite"/>
    </source>
</evidence>
<dbReference type="EMBL" id="SSMQ01000020">
    <property type="protein sequence ID" value="TKD06332.1"/>
    <property type="molecule type" value="Genomic_DNA"/>
</dbReference>
<feature type="region of interest" description="Disordered" evidence="1">
    <location>
        <begin position="154"/>
        <end position="173"/>
    </location>
</feature>
<protein>
    <submittedName>
        <fullName evidence="3">MarR family transcriptional regulator</fullName>
    </submittedName>
</protein>
<reference evidence="3 4" key="1">
    <citation type="submission" date="2019-04" db="EMBL/GenBank/DDBJ databases">
        <authorList>
            <person name="Li Y."/>
            <person name="Wang J."/>
        </authorList>
    </citation>
    <scope>NUCLEOTIDE SEQUENCE [LARGE SCALE GENOMIC DNA]</scope>
    <source>
        <strain evidence="3 4">DSM 14668</strain>
    </source>
</reference>
<dbReference type="InterPro" id="IPR036390">
    <property type="entry name" value="WH_DNA-bd_sf"/>
</dbReference>
<evidence type="ECO:0000259" key="2">
    <source>
        <dbReference type="PROSITE" id="PS50995"/>
    </source>
</evidence>
<dbReference type="Pfam" id="PF12802">
    <property type="entry name" value="MarR_2"/>
    <property type="match status" value="1"/>
</dbReference>
<name>A0A4U1JB18_9BACT</name>
<dbReference type="InterPro" id="IPR000835">
    <property type="entry name" value="HTH_MarR-typ"/>
</dbReference>
<dbReference type="PANTHER" id="PTHR33164:SF99">
    <property type="entry name" value="MARR FAMILY REGULATORY PROTEIN"/>
    <property type="match status" value="1"/>
</dbReference>
<dbReference type="AlphaFoldDB" id="A0A4U1JB18"/>
<sequence length="173" mass="18153">MGSHGSEPASAGNPEVTAALDALRHVVRALRLSSTAVEKAHGVSGAQLFVLGELAGGKRFSIAELAARTSTDPSSVSVVVARLVQRGLVERHVSPDDARRAEVVITPAGGALLREAPPPVQLKLIAALTDMPADELATLTRGLARVAAAMGASEEPPPMFFEPELTRPRRRKE</sequence>
<feature type="domain" description="HTH marR-type" evidence="2">
    <location>
        <begin position="16"/>
        <end position="148"/>
    </location>
</feature>
<dbReference type="InterPro" id="IPR036388">
    <property type="entry name" value="WH-like_DNA-bd_sf"/>
</dbReference>
<proteinExistence type="predicted"/>
<evidence type="ECO:0000313" key="3">
    <source>
        <dbReference type="EMBL" id="TKD06332.1"/>
    </source>
</evidence>
<keyword evidence="4" id="KW-1185">Reference proteome</keyword>
<dbReference type="OrthoDB" id="9814496at2"/>
<dbReference type="Gene3D" id="1.10.10.10">
    <property type="entry name" value="Winged helix-like DNA-binding domain superfamily/Winged helix DNA-binding domain"/>
    <property type="match status" value="1"/>
</dbReference>
<evidence type="ECO:0000313" key="4">
    <source>
        <dbReference type="Proteomes" id="UP000309215"/>
    </source>
</evidence>
<accession>A0A4U1JB18</accession>
<dbReference type="SUPFAM" id="SSF46785">
    <property type="entry name" value="Winged helix' DNA-binding domain"/>
    <property type="match status" value="1"/>
</dbReference>
<dbReference type="PROSITE" id="PS50995">
    <property type="entry name" value="HTH_MARR_2"/>
    <property type="match status" value="1"/>
</dbReference>
<dbReference type="SMART" id="SM00347">
    <property type="entry name" value="HTH_MARR"/>
    <property type="match status" value="1"/>
</dbReference>
<organism evidence="3 4">
    <name type="scientific">Polyangium fumosum</name>
    <dbReference type="NCBI Taxonomy" id="889272"/>
    <lineage>
        <taxon>Bacteria</taxon>
        <taxon>Pseudomonadati</taxon>
        <taxon>Myxococcota</taxon>
        <taxon>Polyangia</taxon>
        <taxon>Polyangiales</taxon>
        <taxon>Polyangiaceae</taxon>
        <taxon>Polyangium</taxon>
    </lineage>
</organism>
<gene>
    <name evidence="3" type="ORF">E8A74_20670</name>
</gene>
<dbReference type="GO" id="GO:0006950">
    <property type="term" value="P:response to stress"/>
    <property type="evidence" value="ECO:0007669"/>
    <property type="project" value="TreeGrafter"/>
</dbReference>